<dbReference type="VEuPathDB" id="FungiDB:FOC1_g10003775"/>
<organism evidence="1 2">
    <name type="scientific">Fusarium oxysporum f. sp. cubense (strain race 1)</name>
    <name type="common">Panama disease fungus</name>
    <dbReference type="NCBI Taxonomy" id="1229664"/>
    <lineage>
        <taxon>Eukaryota</taxon>
        <taxon>Fungi</taxon>
        <taxon>Dikarya</taxon>
        <taxon>Ascomycota</taxon>
        <taxon>Pezizomycotina</taxon>
        <taxon>Sordariomycetes</taxon>
        <taxon>Hypocreomycetidae</taxon>
        <taxon>Hypocreales</taxon>
        <taxon>Nectriaceae</taxon>
        <taxon>Fusarium</taxon>
        <taxon>Fusarium oxysporum species complex</taxon>
    </lineage>
</organism>
<sequence length="134" mass="15459">LDLLEEQRGFAGLKMSELLIQGVNYGDCDYGCGWNSTYGYAYMNKLEAENLWPEHFVHTSISKTVERAEVMPDPMPSERSTPCNMRQFHSVTKYRIGRSYRLEIFNNNIELCRECVRAIGRSSKCKEPPHSSQD</sequence>
<proteinExistence type="predicted"/>
<reference evidence="2" key="1">
    <citation type="submission" date="2012-09" db="EMBL/GenBank/DDBJ databases">
        <title>Genome sequencing and comparative transcriptomics of race 1 and race 4 of banana pathogen: Fusarium oxysporum f. sp. cubense.</title>
        <authorList>
            <person name="Fang X."/>
            <person name="Huang J."/>
        </authorList>
    </citation>
    <scope>NUCLEOTIDE SEQUENCE [LARGE SCALE GENOMIC DNA]</scope>
    <source>
        <strain evidence="2">race 1</strain>
    </source>
</reference>
<protein>
    <submittedName>
        <fullName evidence="1">Uncharacterized protein</fullName>
    </submittedName>
</protein>
<gene>
    <name evidence="1" type="ORF">FOC1_g10003775</name>
</gene>
<dbReference type="HOGENOM" id="CLU_156963_0_0_1"/>
<dbReference type="EMBL" id="KB730278">
    <property type="protein sequence ID" value="ENH68146.1"/>
    <property type="molecule type" value="Genomic_DNA"/>
</dbReference>
<evidence type="ECO:0000313" key="2">
    <source>
        <dbReference type="Proteomes" id="UP000016928"/>
    </source>
</evidence>
<dbReference type="Proteomes" id="UP000016928">
    <property type="component" value="Unassembled WGS sequence"/>
</dbReference>
<dbReference type="OMA" id="CAYAYIS"/>
<feature type="non-terminal residue" evidence="1">
    <location>
        <position position="1"/>
    </location>
</feature>
<name>N4UH52_FUSC1</name>
<evidence type="ECO:0000313" key="1">
    <source>
        <dbReference type="EMBL" id="ENH68146.1"/>
    </source>
</evidence>
<dbReference type="STRING" id="1229664.N4UH52"/>
<dbReference type="AlphaFoldDB" id="N4UH52"/>
<accession>N4UH52</accession>
<reference evidence="2" key="2">
    <citation type="journal article" date="2014" name="PLoS ONE">
        <title>Genome and Transcriptome Analysis of the Fungal Pathogen Fusarium oxysporum f. sp. cubense Causing Banana Vascular Wilt Disease.</title>
        <authorList>
            <person name="Guo L."/>
            <person name="Han L."/>
            <person name="Yang L."/>
            <person name="Zeng H."/>
            <person name="Fan D."/>
            <person name="Zhu Y."/>
            <person name="Feng Y."/>
            <person name="Wang G."/>
            <person name="Peng C."/>
            <person name="Jiang X."/>
            <person name="Zhou D."/>
            <person name="Ni P."/>
            <person name="Liang C."/>
            <person name="Liu L."/>
            <person name="Wang J."/>
            <person name="Mao C."/>
            <person name="Fang X."/>
            <person name="Peng M."/>
            <person name="Huang J."/>
        </authorList>
    </citation>
    <scope>NUCLEOTIDE SEQUENCE [LARGE SCALE GENOMIC DNA]</scope>
    <source>
        <strain evidence="2">race 1</strain>
    </source>
</reference>
<dbReference type="OrthoDB" id="5275938at2759"/>